<evidence type="ECO:0000313" key="13">
    <source>
        <dbReference type="Proteomes" id="UP000597444"/>
    </source>
</evidence>
<evidence type="ECO:0000256" key="4">
    <source>
        <dbReference type="ARBA" id="ARBA00022723"/>
    </source>
</evidence>
<dbReference type="GO" id="GO:0016837">
    <property type="term" value="F:carbon-oxygen lyase activity, acting on polysaccharides"/>
    <property type="evidence" value="ECO:0007669"/>
    <property type="project" value="TreeGrafter"/>
</dbReference>
<evidence type="ECO:0000256" key="7">
    <source>
        <dbReference type="ARBA" id="ARBA00023239"/>
    </source>
</evidence>
<dbReference type="InterPro" id="IPR011050">
    <property type="entry name" value="Pectin_lyase_fold/virulence"/>
</dbReference>
<keyword evidence="10" id="KW-1133">Transmembrane helix</keyword>
<keyword evidence="4" id="KW-0479">Metal-binding</keyword>
<name>A0A8J3N204_9CHLR</name>
<dbReference type="EMBL" id="BNJK01000001">
    <property type="protein sequence ID" value="GHO93068.1"/>
    <property type="molecule type" value="Genomic_DNA"/>
</dbReference>
<dbReference type="RefSeq" id="WP_220203874.1">
    <property type="nucleotide sequence ID" value="NZ_BNJK01000001.1"/>
</dbReference>
<proteinExistence type="inferred from homology"/>
<evidence type="ECO:0000256" key="6">
    <source>
        <dbReference type="ARBA" id="ARBA00022837"/>
    </source>
</evidence>
<dbReference type="Gene3D" id="2.160.20.10">
    <property type="entry name" value="Single-stranded right-handed beta-helix, Pectin lyase-like"/>
    <property type="match status" value="1"/>
</dbReference>
<comment type="subcellular location">
    <subcellularLocation>
        <location evidence="2">Secreted</location>
    </subcellularLocation>
</comment>
<evidence type="ECO:0000256" key="5">
    <source>
        <dbReference type="ARBA" id="ARBA00022729"/>
    </source>
</evidence>
<comment type="cofactor">
    <cofactor evidence="1">
        <name>Ca(2+)</name>
        <dbReference type="ChEBI" id="CHEBI:29108"/>
    </cofactor>
</comment>
<dbReference type="PANTHER" id="PTHR40088">
    <property type="entry name" value="PECTATE LYASE (EUROFUNG)"/>
    <property type="match status" value="1"/>
</dbReference>
<feature type="domain" description="DUF1565" evidence="11">
    <location>
        <begin position="72"/>
        <end position="111"/>
    </location>
</feature>
<sequence length="410" mass="43677">MRNQPPRFYIIGSLLLVGLILAISLIVIGIRQVGNGPITTGNGNTNGNANGSGTSITIPPVPGGRALYVSPSGNDDNDGSVAHPFATIQKAADEVKPGTTVHVQPGTYNDAVLVETDGTANARITFVSDKKWEAKIKTTNDDIPWTTKADYIDIVGFDISSEGSTDGVVNYGSYTRTISNRIHDIPGKCDNIGGSGVTDSNYNSHDNDIIGNVVFHIGDTYPKLCEYVHAIYHSNARGHIVNNIAYDNAGVGINLWHAATDTVVSNNLVFNNQEHGISVGTNKSDNDGDKGDNFIVSNNIVIHNAILGIRERKGVGSHDQFLNNIVYGNGYAAFGDEDREWPSAADSKDEGTITQPIQFVNFKEDGTGDFHLLPGSPGIDDGTKVGAPTNDFDGKPRPQGKGIDIGPFES</sequence>
<keyword evidence="7" id="KW-0456">Lyase</keyword>
<dbReference type="InterPro" id="IPR012334">
    <property type="entry name" value="Pectin_lyas_fold"/>
</dbReference>
<dbReference type="GO" id="GO:0046872">
    <property type="term" value="F:metal ion binding"/>
    <property type="evidence" value="ECO:0007669"/>
    <property type="project" value="UniProtKB-KW"/>
</dbReference>
<dbReference type="AlphaFoldDB" id="A0A8J3N204"/>
<keyword evidence="10" id="KW-0812">Transmembrane</keyword>
<dbReference type="PANTHER" id="PTHR40088:SF1">
    <property type="entry name" value="PECTATE LYASE PEL9"/>
    <property type="match status" value="1"/>
</dbReference>
<keyword evidence="13" id="KW-1185">Reference proteome</keyword>
<evidence type="ECO:0000256" key="10">
    <source>
        <dbReference type="SAM" id="Phobius"/>
    </source>
</evidence>
<dbReference type="SUPFAM" id="SSF51126">
    <property type="entry name" value="Pectin lyase-like"/>
    <property type="match status" value="1"/>
</dbReference>
<evidence type="ECO:0000256" key="3">
    <source>
        <dbReference type="ARBA" id="ARBA00022525"/>
    </source>
</evidence>
<keyword evidence="10" id="KW-0472">Membrane</keyword>
<organism evidence="12 13">
    <name type="scientific">Reticulibacter mediterranei</name>
    <dbReference type="NCBI Taxonomy" id="2778369"/>
    <lineage>
        <taxon>Bacteria</taxon>
        <taxon>Bacillati</taxon>
        <taxon>Chloroflexota</taxon>
        <taxon>Ktedonobacteria</taxon>
        <taxon>Ktedonobacterales</taxon>
        <taxon>Reticulibacteraceae</taxon>
        <taxon>Reticulibacter</taxon>
    </lineage>
</organism>
<evidence type="ECO:0000256" key="1">
    <source>
        <dbReference type="ARBA" id="ARBA00001913"/>
    </source>
</evidence>
<evidence type="ECO:0000256" key="2">
    <source>
        <dbReference type="ARBA" id="ARBA00004613"/>
    </source>
</evidence>
<evidence type="ECO:0000256" key="9">
    <source>
        <dbReference type="SAM" id="MobiDB-lite"/>
    </source>
</evidence>
<keyword evidence="3" id="KW-0964">Secreted</keyword>
<dbReference type="Pfam" id="PF07602">
    <property type="entry name" value="DUF1565"/>
    <property type="match status" value="1"/>
</dbReference>
<dbReference type="NCBIfam" id="NF041518">
    <property type="entry name" value="choice_anch_Q"/>
    <property type="match status" value="1"/>
</dbReference>
<evidence type="ECO:0000256" key="8">
    <source>
        <dbReference type="ARBA" id="ARBA00038263"/>
    </source>
</evidence>
<dbReference type="Proteomes" id="UP000597444">
    <property type="component" value="Unassembled WGS sequence"/>
</dbReference>
<keyword evidence="5" id="KW-0732">Signal</keyword>
<feature type="region of interest" description="Disordered" evidence="9">
    <location>
        <begin position="370"/>
        <end position="410"/>
    </location>
</feature>
<dbReference type="InterPro" id="IPR059226">
    <property type="entry name" value="Choice_anch_Q_dom"/>
</dbReference>
<gene>
    <name evidence="12" type="ORF">KSF_031160</name>
</gene>
<comment type="similarity">
    <text evidence="8">Belongs to the polysaccharide lyase 9 family.</text>
</comment>
<feature type="transmembrane region" description="Helical" evidence="10">
    <location>
        <begin position="7"/>
        <end position="30"/>
    </location>
</feature>
<dbReference type="GO" id="GO:0005576">
    <property type="term" value="C:extracellular region"/>
    <property type="evidence" value="ECO:0007669"/>
    <property type="project" value="UniProtKB-SubCell"/>
</dbReference>
<evidence type="ECO:0000259" key="11">
    <source>
        <dbReference type="Pfam" id="PF07602"/>
    </source>
</evidence>
<accession>A0A8J3N204</accession>
<dbReference type="InterPro" id="IPR011459">
    <property type="entry name" value="DUF1565"/>
</dbReference>
<protein>
    <recommendedName>
        <fullName evidence="11">DUF1565 domain-containing protein</fullName>
    </recommendedName>
</protein>
<dbReference type="SMART" id="SM00710">
    <property type="entry name" value="PbH1"/>
    <property type="match status" value="4"/>
</dbReference>
<dbReference type="InterPro" id="IPR006626">
    <property type="entry name" value="PbH1"/>
</dbReference>
<dbReference type="InterPro" id="IPR052052">
    <property type="entry name" value="Polysaccharide_Lyase_9"/>
</dbReference>
<comment type="caution">
    <text evidence="12">The sequence shown here is derived from an EMBL/GenBank/DDBJ whole genome shotgun (WGS) entry which is preliminary data.</text>
</comment>
<evidence type="ECO:0000313" key="12">
    <source>
        <dbReference type="EMBL" id="GHO93068.1"/>
    </source>
</evidence>
<reference evidence="12" key="1">
    <citation type="submission" date="2020-10" db="EMBL/GenBank/DDBJ databases">
        <title>Taxonomic study of unclassified bacteria belonging to the class Ktedonobacteria.</title>
        <authorList>
            <person name="Yabe S."/>
            <person name="Wang C.M."/>
            <person name="Zheng Y."/>
            <person name="Sakai Y."/>
            <person name="Cavaletti L."/>
            <person name="Monciardini P."/>
            <person name="Donadio S."/>
        </authorList>
    </citation>
    <scope>NUCLEOTIDE SEQUENCE</scope>
    <source>
        <strain evidence="12">ID150040</strain>
    </source>
</reference>
<keyword evidence="6" id="KW-0106">Calcium</keyword>